<reference evidence="2 3" key="1">
    <citation type="journal article" date="2020" name="IScience">
        <title>Genome Sequencing of the Endangered Kingdonia uniflora (Circaeasteraceae, Ranunculales) Reveals Potential Mechanisms of Evolutionary Specialization.</title>
        <authorList>
            <person name="Sun Y."/>
            <person name="Deng T."/>
            <person name="Zhang A."/>
            <person name="Moore M.J."/>
            <person name="Landis J.B."/>
            <person name="Lin N."/>
            <person name="Zhang H."/>
            <person name="Zhang X."/>
            <person name="Huang J."/>
            <person name="Zhang X."/>
            <person name="Sun H."/>
            <person name="Wang H."/>
        </authorList>
    </citation>
    <scope>NUCLEOTIDE SEQUENCE [LARGE SCALE GENOMIC DNA]</scope>
    <source>
        <strain evidence="2">TB1705</strain>
        <tissue evidence="2">Leaf</tissue>
    </source>
</reference>
<accession>A0A7J7MP15</accession>
<protein>
    <recommendedName>
        <fullName evidence="4">Zinc knuckle CX2CX4HX4C domain-containing protein</fullName>
    </recommendedName>
</protein>
<evidence type="ECO:0008006" key="4">
    <source>
        <dbReference type="Google" id="ProtNLM"/>
    </source>
</evidence>
<dbReference type="Proteomes" id="UP000541444">
    <property type="component" value="Unassembled WGS sequence"/>
</dbReference>
<keyword evidence="3" id="KW-1185">Reference proteome</keyword>
<proteinExistence type="predicted"/>
<dbReference type="AlphaFoldDB" id="A0A7J7MP15"/>
<name>A0A7J7MP15_9MAGN</name>
<evidence type="ECO:0000313" key="3">
    <source>
        <dbReference type="Proteomes" id="UP000541444"/>
    </source>
</evidence>
<organism evidence="2 3">
    <name type="scientific">Kingdonia uniflora</name>
    <dbReference type="NCBI Taxonomy" id="39325"/>
    <lineage>
        <taxon>Eukaryota</taxon>
        <taxon>Viridiplantae</taxon>
        <taxon>Streptophyta</taxon>
        <taxon>Embryophyta</taxon>
        <taxon>Tracheophyta</taxon>
        <taxon>Spermatophyta</taxon>
        <taxon>Magnoliopsida</taxon>
        <taxon>Ranunculales</taxon>
        <taxon>Circaeasteraceae</taxon>
        <taxon>Kingdonia</taxon>
    </lineage>
</organism>
<feature type="region of interest" description="Disordered" evidence="1">
    <location>
        <begin position="68"/>
        <end position="108"/>
    </location>
</feature>
<dbReference type="EMBL" id="JACGCM010001329">
    <property type="protein sequence ID" value="KAF6156530.1"/>
    <property type="molecule type" value="Genomic_DNA"/>
</dbReference>
<dbReference type="PANTHER" id="PTHR31286:SF60">
    <property type="entry name" value="PROTEIN, PUTATIVE-RELATED"/>
    <property type="match status" value="1"/>
</dbReference>
<sequence length="108" mass="12540">MEFGYFAKVLVDINLAEPIPSKILVEVEDGDFWQRVELGATPKFCSHCKIIGHTFAECRVIKEQVQRVEDPKKSQQEISAAPKAFTKNQKKRMRKKSKERLLTKEKVY</sequence>
<dbReference type="InterPro" id="IPR040256">
    <property type="entry name" value="At4g02000-like"/>
</dbReference>
<evidence type="ECO:0000256" key="1">
    <source>
        <dbReference type="SAM" id="MobiDB-lite"/>
    </source>
</evidence>
<evidence type="ECO:0000313" key="2">
    <source>
        <dbReference type="EMBL" id="KAF6156530.1"/>
    </source>
</evidence>
<feature type="compositionally biased region" description="Basic and acidic residues" evidence="1">
    <location>
        <begin position="99"/>
        <end position="108"/>
    </location>
</feature>
<comment type="caution">
    <text evidence="2">The sequence shown here is derived from an EMBL/GenBank/DDBJ whole genome shotgun (WGS) entry which is preliminary data.</text>
</comment>
<gene>
    <name evidence="2" type="ORF">GIB67_011331</name>
</gene>
<dbReference type="PANTHER" id="PTHR31286">
    <property type="entry name" value="GLYCINE-RICH CELL WALL STRUCTURAL PROTEIN 1.8-LIKE"/>
    <property type="match status" value="1"/>
</dbReference>
<dbReference type="OrthoDB" id="1924068at2759"/>
<feature type="compositionally biased region" description="Basic residues" evidence="1">
    <location>
        <begin position="88"/>
        <end position="98"/>
    </location>
</feature>